<dbReference type="InterPro" id="IPR011990">
    <property type="entry name" value="TPR-like_helical_dom_sf"/>
</dbReference>
<keyword evidence="4" id="KW-0812">Transmembrane</keyword>
<feature type="transmembrane region" description="Helical" evidence="4">
    <location>
        <begin position="363"/>
        <end position="380"/>
    </location>
</feature>
<dbReference type="Pfam" id="PF00515">
    <property type="entry name" value="TPR_1"/>
    <property type="match status" value="1"/>
</dbReference>
<name>A0A1F4UWJ8_UNCKA</name>
<dbReference type="Proteomes" id="UP000177371">
    <property type="component" value="Unassembled WGS sequence"/>
</dbReference>
<evidence type="ECO:0000256" key="3">
    <source>
        <dbReference type="PROSITE-ProRule" id="PRU00339"/>
    </source>
</evidence>
<proteinExistence type="predicted"/>
<feature type="repeat" description="TPR" evidence="3">
    <location>
        <begin position="438"/>
        <end position="471"/>
    </location>
</feature>
<feature type="repeat" description="TPR" evidence="3">
    <location>
        <begin position="404"/>
        <end position="437"/>
    </location>
</feature>
<feature type="transmembrane region" description="Helical" evidence="4">
    <location>
        <begin position="205"/>
        <end position="228"/>
    </location>
</feature>
<feature type="transmembrane region" description="Helical" evidence="4">
    <location>
        <begin position="335"/>
        <end position="354"/>
    </location>
</feature>
<evidence type="ECO:0000256" key="1">
    <source>
        <dbReference type="ARBA" id="ARBA00022737"/>
    </source>
</evidence>
<dbReference type="AlphaFoldDB" id="A0A1F4UWJ8"/>
<dbReference type="EMBL" id="MEUT01000053">
    <property type="protein sequence ID" value="OGC49292.1"/>
    <property type="molecule type" value="Genomic_DNA"/>
</dbReference>
<dbReference type="PANTHER" id="PTHR44227">
    <property type="match status" value="1"/>
</dbReference>
<feature type="transmembrane region" description="Helical" evidence="4">
    <location>
        <begin position="169"/>
        <end position="193"/>
    </location>
</feature>
<feature type="transmembrane region" description="Helical" evidence="4">
    <location>
        <begin position="139"/>
        <end position="157"/>
    </location>
</feature>
<keyword evidence="4" id="KW-0472">Membrane</keyword>
<organism evidence="5 6">
    <name type="scientific">candidate division WWE3 bacterium RBG_16_37_10</name>
    <dbReference type="NCBI Taxonomy" id="1802610"/>
    <lineage>
        <taxon>Bacteria</taxon>
        <taxon>Katanobacteria</taxon>
    </lineage>
</organism>
<dbReference type="Gene3D" id="1.25.40.10">
    <property type="entry name" value="Tetratricopeptide repeat domain"/>
    <property type="match status" value="1"/>
</dbReference>
<evidence type="ECO:0000313" key="6">
    <source>
        <dbReference type="Proteomes" id="UP000177371"/>
    </source>
</evidence>
<accession>A0A1F4UWJ8</accession>
<evidence type="ECO:0000256" key="2">
    <source>
        <dbReference type="ARBA" id="ARBA00022803"/>
    </source>
</evidence>
<dbReference type="Pfam" id="PF13181">
    <property type="entry name" value="TPR_8"/>
    <property type="match status" value="1"/>
</dbReference>
<comment type="caution">
    <text evidence="5">The sequence shown here is derived from an EMBL/GenBank/DDBJ whole genome shotgun (WGS) entry which is preliminary data.</text>
</comment>
<reference evidence="5 6" key="1">
    <citation type="journal article" date="2016" name="Nat. Commun.">
        <title>Thousands of microbial genomes shed light on interconnected biogeochemical processes in an aquifer system.</title>
        <authorList>
            <person name="Anantharaman K."/>
            <person name="Brown C.T."/>
            <person name="Hug L.A."/>
            <person name="Sharon I."/>
            <person name="Castelle C.J."/>
            <person name="Probst A.J."/>
            <person name="Thomas B.C."/>
            <person name="Singh A."/>
            <person name="Wilkins M.J."/>
            <person name="Karaoz U."/>
            <person name="Brodie E.L."/>
            <person name="Williams K.H."/>
            <person name="Hubbard S.S."/>
            <person name="Banfield J.F."/>
        </authorList>
    </citation>
    <scope>NUCLEOTIDE SEQUENCE [LARGE SCALE GENOMIC DNA]</scope>
</reference>
<protein>
    <submittedName>
        <fullName evidence="5">Uncharacterized protein</fullName>
    </submittedName>
</protein>
<gene>
    <name evidence="5" type="ORF">A2W32_04600</name>
</gene>
<dbReference type="PROSITE" id="PS50005">
    <property type="entry name" value="TPR"/>
    <property type="match status" value="3"/>
</dbReference>
<evidence type="ECO:0000313" key="5">
    <source>
        <dbReference type="EMBL" id="OGC49292.1"/>
    </source>
</evidence>
<feature type="repeat" description="TPR" evidence="3">
    <location>
        <begin position="472"/>
        <end position="505"/>
    </location>
</feature>
<feature type="transmembrane region" description="Helical" evidence="4">
    <location>
        <begin position="12"/>
        <end position="33"/>
    </location>
</feature>
<feature type="transmembrane region" description="Helical" evidence="4">
    <location>
        <begin position="310"/>
        <end position="329"/>
    </location>
</feature>
<feature type="transmembrane region" description="Helical" evidence="4">
    <location>
        <begin position="286"/>
        <end position="303"/>
    </location>
</feature>
<dbReference type="InterPro" id="IPR052346">
    <property type="entry name" value="O-mannosyl-transferase_TMTC"/>
</dbReference>
<dbReference type="SUPFAM" id="SSF48452">
    <property type="entry name" value="TPR-like"/>
    <property type="match status" value="1"/>
</dbReference>
<dbReference type="PANTHER" id="PTHR44227:SF3">
    <property type="entry name" value="PROTEIN O-MANNOSYL-TRANSFERASE TMTC4"/>
    <property type="match status" value="1"/>
</dbReference>
<keyword evidence="4" id="KW-1133">Transmembrane helix</keyword>
<dbReference type="InterPro" id="IPR019734">
    <property type="entry name" value="TPR_rpt"/>
</dbReference>
<sequence length="519" mass="60435">MNEIKSAEKLKLLFKANIPLFFLLIFLIVFLYINSITGKFLVDDIPGFVENPSVINGSWSIETFRFQNLIYALIYKVFGLNNIILHLISISVHIINSILVFVFLFMLFGKRVAGIATFLFAAHPVNSETVSWISANNYLFNGTFTLLILITYFLYRYSEKKPYYITSLLIYVLGLGFLGHQWIMITPAFILIFDMYFLKNNMWKKFLYALPFIIPTILYFFFYVNSILINPRIEHVSFYNESRDLNIPWIMRAPYSIYTSAKLLVYPSNLSIYHEVDPREQNLQTAQLLSLIIIGIIIFLFFYNRKMSLLMFLIYVSLIPVFAPQMVTWVAAERYLYLAVVFYSVIITKIILGVSDKYGLKKLPLISTLILLVLYSYIVITRNNDWQSEKSLWASTVNKTPFPEKVYNNLGETYYKENDFPNAALNFSNAIKINPSYSFAYHNLARVYLVQKNYELAELGFKKATDLNPTLYQAWFGLATIEIQRNDYAKTVDYLNKTLEVKPDYEKAINLLSKLDSIK</sequence>
<dbReference type="STRING" id="1802610.A2W32_04600"/>
<evidence type="ECO:0000256" key="4">
    <source>
        <dbReference type="SAM" id="Phobius"/>
    </source>
</evidence>
<dbReference type="SMART" id="SM00028">
    <property type="entry name" value="TPR"/>
    <property type="match status" value="3"/>
</dbReference>
<keyword evidence="1" id="KW-0677">Repeat</keyword>
<keyword evidence="2 3" id="KW-0802">TPR repeat</keyword>
<dbReference type="PROSITE" id="PS50293">
    <property type="entry name" value="TPR_REGION"/>
    <property type="match status" value="1"/>
</dbReference>